<reference evidence="1" key="1">
    <citation type="submission" date="2022-10" db="EMBL/GenBank/DDBJ databases">
        <title>Culturing micro-colonial fungi from biological soil crusts in the Mojave desert and describing Neophaeococcomyces mojavensis, and introducing the new genera and species Taxawa tesnikishii.</title>
        <authorList>
            <person name="Kurbessoian T."/>
            <person name="Stajich J.E."/>
        </authorList>
    </citation>
    <scope>NUCLEOTIDE SEQUENCE</scope>
    <source>
        <strain evidence="1">JES_115</strain>
    </source>
</reference>
<dbReference type="Proteomes" id="UP001172680">
    <property type="component" value="Unassembled WGS sequence"/>
</dbReference>
<evidence type="ECO:0000313" key="1">
    <source>
        <dbReference type="EMBL" id="KAJ9645313.1"/>
    </source>
</evidence>
<comment type="caution">
    <text evidence="1">The sequence shown here is derived from an EMBL/GenBank/DDBJ whole genome shotgun (WGS) entry which is preliminary data.</text>
</comment>
<keyword evidence="2" id="KW-1185">Reference proteome</keyword>
<accession>A0ACC2ZC33</accession>
<protein>
    <submittedName>
        <fullName evidence="1">Uncharacterized protein</fullName>
    </submittedName>
</protein>
<proteinExistence type="predicted"/>
<gene>
    <name evidence="1" type="ORF">H2199_003319</name>
</gene>
<dbReference type="EMBL" id="JAPDRP010000008">
    <property type="protein sequence ID" value="KAJ9645313.1"/>
    <property type="molecule type" value="Genomic_DNA"/>
</dbReference>
<name>A0ACC2ZC33_9PEZI</name>
<organism evidence="1 2">
    <name type="scientific">Coniosporium tulheliwenetii</name>
    <dbReference type="NCBI Taxonomy" id="3383036"/>
    <lineage>
        <taxon>Eukaryota</taxon>
        <taxon>Fungi</taxon>
        <taxon>Dikarya</taxon>
        <taxon>Ascomycota</taxon>
        <taxon>Pezizomycotina</taxon>
        <taxon>Dothideomycetes</taxon>
        <taxon>Dothideomycetes incertae sedis</taxon>
        <taxon>Coniosporium</taxon>
    </lineage>
</organism>
<evidence type="ECO:0000313" key="2">
    <source>
        <dbReference type="Proteomes" id="UP001172680"/>
    </source>
</evidence>
<sequence>MTEEERHSRCEGRWFADIEHDAATTFPSLSVFQPTGPLYQPLLDLLKAYAMYNPDIGYVHGTHLVAALLLLNLPPGAPTFVALANLLNRAVPAAFLGGDEAAKRRVYSMLHGMLAYKLPAYPAIFSGSKAARKVGERGGGGIGLQLHEWLDPLLSGLFCAELGVEITSRVWDVYVFEGDRALVRAVVGVLTCLEGRLYGSKEEVLEVLRVGGGDVEGGECG</sequence>